<evidence type="ECO:0000313" key="4">
    <source>
        <dbReference type="EMBL" id="KAK6939857.1"/>
    </source>
</evidence>
<evidence type="ECO:0000259" key="3">
    <source>
        <dbReference type="Pfam" id="PF03107"/>
    </source>
</evidence>
<dbReference type="PANTHER" id="PTHR32410:SF203">
    <property type="entry name" value="CYSTEINE_HISTIDINE-RICH C1 DOMAIN FAMILY PROTEIN"/>
    <property type="match status" value="1"/>
</dbReference>
<evidence type="ECO:0000256" key="2">
    <source>
        <dbReference type="SAM" id="MobiDB-lite"/>
    </source>
</evidence>
<keyword evidence="1" id="KW-0677">Repeat</keyword>
<feature type="domain" description="DC1" evidence="3">
    <location>
        <begin position="390"/>
        <end position="438"/>
    </location>
</feature>
<dbReference type="EMBL" id="JBAMMX010000005">
    <property type="protein sequence ID" value="KAK6939857.1"/>
    <property type="molecule type" value="Genomic_DNA"/>
</dbReference>
<sequence length="479" mass="54369">MDKKRGSSSSDCCNDGGTLPREDSTLPITSHSKHSYRRRHHSIVFNPAGFGPQHCHQLATLRFRSATAFICFNGLPPGYCGLQNTSQPQDDGGESTRFRYSGQHFPKLVVDTESFLSEQASAVLQFIDSVAPTVSSGTPTPKTQINDFQEEEVKAEEKDEICLQIQSCPLDHPLILSDNYDAYKYICLRCFESIVGYVRFECKACGRLSTSVTAVYFKRCWDPFHLKCALSPASVEHKCHEHPLILTASHCGGGSSTSGENTCDVCKTQRNPKHWVYACKQCNFVAHMSCVTPHQMDIVLEYPYGRKQTLHLELDSPNTYTQQNCVVCRGNLQGFCYRSDDYSLHPSACGYYDEGWQDRIRYKCWECRLEFHVCCVFAPPVSAQKCASNHYLKLTCLPGGENDDSSQPYFCDVCEEERYPDQWVYFCDTCDFVAHLECGTPAIRAMISQECKKIYWERQRCSSNFLGYYFKNFGNRVPA</sequence>
<dbReference type="InterPro" id="IPR004146">
    <property type="entry name" value="DC1"/>
</dbReference>
<dbReference type="PANTHER" id="PTHR32410">
    <property type="entry name" value="CYSTEINE/HISTIDINE-RICH C1 DOMAIN FAMILY PROTEIN"/>
    <property type="match status" value="1"/>
</dbReference>
<dbReference type="InterPro" id="IPR046349">
    <property type="entry name" value="C1-like_sf"/>
</dbReference>
<dbReference type="Pfam" id="PF03107">
    <property type="entry name" value="C1_2"/>
    <property type="match status" value="2"/>
</dbReference>
<gene>
    <name evidence="4" type="ORF">RJ641_029388</name>
</gene>
<name>A0AAN8ZJE7_9MAGN</name>
<evidence type="ECO:0000256" key="1">
    <source>
        <dbReference type="ARBA" id="ARBA00022737"/>
    </source>
</evidence>
<organism evidence="4 5">
    <name type="scientific">Dillenia turbinata</name>
    <dbReference type="NCBI Taxonomy" id="194707"/>
    <lineage>
        <taxon>Eukaryota</taxon>
        <taxon>Viridiplantae</taxon>
        <taxon>Streptophyta</taxon>
        <taxon>Embryophyta</taxon>
        <taxon>Tracheophyta</taxon>
        <taxon>Spermatophyta</taxon>
        <taxon>Magnoliopsida</taxon>
        <taxon>eudicotyledons</taxon>
        <taxon>Gunneridae</taxon>
        <taxon>Pentapetalae</taxon>
        <taxon>Dilleniales</taxon>
        <taxon>Dilleniaceae</taxon>
        <taxon>Dillenia</taxon>
    </lineage>
</organism>
<dbReference type="InterPro" id="IPR053192">
    <property type="entry name" value="Vacuole_Formation_Reg"/>
</dbReference>
<protein>
    <submittedName>
        <fullName evidence="4">DC1</fullName>
    </submittedName>
</protein>
<proteinExistence type="predicted"/>
<dbReference type="AlphaFoldDB" id="A0AAN8ZJE7"/>
<feature type="domain" description="DC1" evidence="3">
    <location>
        <begin position="238"/>
        <end position="291"/>
    </location>
</feature>
<dbReference type="Proteomes" id="UP001370490">
    <property type="component" value="Unassembled WGS sequence"/>
</dbReference>
<accession>A0AAN8ZJE7</accession>
<evidence type="ECO:0000313" key="5">
    <source>
        <dbReference type="Proteomes" id="UP001370490"/>
    </source>
</evidence>
<feature type="region of interest" description="Disordered" evidence="2">
    <location>
        <begin position="1"/>
        <end position="34"/>
    </location>
</feature>
<comment type="caution">
    <text evidence="4">The sequence shown here is derived from an EMBL/GenBank/DDBJ whole genome shotgun (WGS) entry which is preliminary data.</text>
</comment>
<reference evidence="4 5" key="1">
    <citation type="submission" date="2023-12" db="EMBL/GenBank/DDBJ databases">
        <title>A high-quality genome assembly for Dillenia turbinata (Dilleniales).</title>
        <authorList>
            <person name="Chanderbali A."/>
        </authorList>
    </citation>
    <scope>NUCLEOTIDE SEQUENCE [LARGE SCALE GENOMIC DNA]</scope>
    <source>
        <strain evidence="4">LSX21</strain>
        <tissue evidence="4">Leaf</tissue>
    </source>
</reference>
<keyword evidence="5" id="KW-1185">Reference proteome</keyword>
<dbReference type="SUPFAM" id="SSF57889">
    <property type="entry name" value="Cysteine-rich domain"/>
    <property type="match status" value="2"/>
</dbReference>